<comment type="similarity">
    <text evidence="1 7">Belongs to the class-I aminoacyl-tRNA synthetase family. Glutamate--tRNA ligase type 1 subfamily.</text>
</comment>
<evidence type="ECO:0000313" key="10">
    <source>
        <dbReference type="EMBL" id="NNF05635.1"/>
    </source>
</evidence>
<dbReference type="Gene3D" id="3.40.50.620">
    <property type="entry name" value="HUPs"/>
    <property type="match status" value="1"/>
</dbReference>
<dbReference type="GO" id="GO:0006424">
    <property type="term" value="P:glutamyl-tRNA aminoacylation"/>
    <property type="evidence" value="ECO:0007669"/>
    <property type="project" value="UniProtKB-UniRule"/>
</dbReference>
<sequence length="499" mass="57020">MSAEIRTRVAPSPTGDPHVGTAYQALFNLAFAKSQGGKFVLRIEDTDQVRSTRESEQAILDSLSWLGLQWDEGPDIGGPHGPYRQSERTEIYRKHVDELLEKGHAYRCFCTKERLDEVRAQQGPGTGYDRLCRSKDEAAIKTHMDAGEAFVVRMKVPLEGESVMHDLLRGEVRKEWSLVDDQVILKSDGYPTYHLANVVDDHLMEISHVIRGEEWINSVPKHLKLYEYFGWEPPVFCHLPLLRNDDANKTKLSKRKNPTSIHYFRKAGFLPEAMVNFLGMMGWIMPDGEEKFSVETMAQNLKLEDISLGGPVFDIAKLRWLNGRYLREDHDPKALQTKLEAWSLNSDYYAKIVPLVQPRLETLSDWGRLTGPFFMDDVAPDPEAIVMKGKTTEELLPLLQMTLWELDKLRAFDEQTLKDLFSRLSETFEVKLRDFNGPFYVALAGTKVWTPLFASMEVLGADMVRMRIRRAIDAMGGISGKKMKKLEKEYQSKFGGRNA</sequence>
<protein>
    <recommendedName>
        <fullName evidence="7">Glutamate--tRNA ligase</fullName>
        <ecNumber evidence="7">6.1.1.17</ecNumber>
    </recommendedName>
    <alternativeName>
        <fullName evidence="7">Glutamyl-tRNA synthetase</fullName>
        <shortName evidence="7">GluRS</shortName>
    </alternativeName>
</protein>
<dbReference type="PANTHER" id="PTHR43311:SF2">
    <property type="entry name" value="GLUTAMATE--TRNA LIGASE, MITOCHONDRIAL-RELATED"/>
    <property type="match status" value="1"/>
</dbReference>
<dbReference type="InterPro" id="IPR001412">
    <property type="entry name" value="aa-tRNA-synth_I_CS"/>
</dbReference>
<dbReference type="HAMAP" id="MF_00022">
    <property type="entry name" value="Glu_tRNA_synth_type1"/>
    <property type="match status" value="1"/>
</dbReference>
<dbReference type="InterPro" id="IPR049940">
    <property type="entry name" value="GluQ/Sye"/>
</dbReference>
<keyword evidence="5 7" id="KW-0648">Protein biosynthesis</keyword>
<reference evidence="10 11" key="1">
    <citation type="submission" date="2020-03" db="EMBL/GenBank/DDBJ databases">
        <title>Metabolic flexibility allows generalist bacteria to become dominant in a frequently disturbed ecosystem.</title>
        <authorList>
            <person name="Chen Y.-J."/>
            <person name="Leung P.M."/>
            <person name="Bay S.K."/>
            <person name="Hugenholtz P."/>
            <person name="Kessler A.J."/>
            <person name="Shelley G."/>
            <person name="Waite D.W."/>
            <person name="Cook P.L."/>
            <person name="Greening C."/>
        </authorList>
    </citation>
    <scope>NUCLEOTIDE SEQUENCE [LARGE SCALE GENOMIC DNA]</scope>
    <source>
        <strain evidence="10">SS_bin_28</strain>
    </source>
</reference>
<proteinExistence type="inferred from homology"/>
<evidence type="ECO:0000256" key="6">
    <source>
        <dbReference type="ARBA" id="ARBA00023146"/>
    </source>
</evidence>
<keyword evidence="2 7" id="KW-0436">Ligase</keyword>
<dbReference type="InterPro" id="IPR004527">
    <property type="entry name" value="Glu-tRNA-ligase_bac/mito"/>
</dbReference>
<dbReference type="GO" id="GO:0005524">
    <property type="term" value="F:ATP binding"/>
    <property type="evidence" value="ECO:0007669"/>
    <property type="project" value="UniProtKB-UniRule"/>
</dbReference>
<comment type="caution">
    <text evidence="7">Lacks conserved residue(s) required for the propagation of feature annotation.</text>
</comment>
<dbReference type="InterPro" id="IPR045462">
    <property type="entry name" value="aa-tRNA-synth_I_cd-bd"/>
</dbReference>
<feature type="domain" description="Aminoacyl-tRNA synthetase class I anticodon-binding" evidence="9">
    <location>
        <begin position="338"/>
        <end position="472"/>
    </location>
</feature>
<comment type="subcellular location">
    <subcellularLocation>
        <location evidence="7">Cytoplasm</location>
    </subcellularLocation>
</comment>
<feature type="domain" description="Glutamyl/glutaminyl-tRNA synthetase class Ib catalytic" evidence="8">
    <location>
        <begin position="4"/>
        <end position="320"/>
    </location>
</feature>
<feature type="short sequence motif" description="'HIGH' region" evidence="7">
    <location>
        <begin position="11"/>
        <end position="21"/>
    </location>
</feature>
<dbReference type="Gene3D" id="1.10.10.350">
    <property type="match status" value="1"/>
</dbReference>
<dbReference type="PANTHER" id="PTHR43311">
    <property type="entry name" value="GLUTAMATE--TRNA LIGASE"/>
    <property type="match status" value="1"/>
</dbReference>
<feature type="short sequence motif" description="'KMSKS' region" evidence="7">
    <location>
        <begin position="251"/>
        <end position="255"/>
    </location>
</feature>
<dbReference type="NCBIfam" id="TIGR00464">
    <property type="entry name" value="gltX_bact"/>
    <property type="match status" value="1"/>
</dbReference>
<keyword evidence="4 7" id="KW-0067">ATP-binding</keyword>
<dbReference type="InterPro" id="IPR008925">
    <property type="entry name" value="aa_tRNA-synth_I_cd-bd_sf"/>
</dbReference>
<gene>
    <name evidence="7" type="primary">gltX</name>
    <name evidence="10" type="ORF">HKN21_02630</name>
</gene>
<keyword evidence="6 7" id="KW-0030">Aminoacyl-tRNA synthetase</keyword>
<evidence type="ECO:0000256" key="2">
    <source>
        <dbReference type="ARBA" id="ARBA00022598"/>
    </source>
</evidence>
<comment type="catalytic activity">
    <reaction evidence="7">
        <text>tRNA(Glu) + L-glutamate + ATP = L-glutamyl-tRNA(Glu) + AMP + diphosphate</text>
        <dbReference type="Rhea" id="RHEA:23540"/>
        <dbReference type="Rhea" id="RHEA-COMP:9663"/>
        <dbReference type="Rhea" id="RHEA-COMP:9680"/>
        <dbReference type="ChEBI" id="CHEBI:29985"/>
        <dbReference type="ChEBI" id="CHEBI:30616"/>
        <dbReference type="ChEBI" id="CHEBI:33019"/>
        <dbReference type="ChEBI" id="CHEBI:78442"/>
        <dbReference type="ChEBI" id="CHEBI:78520"/>
        <dbReference type="ChEBI" id="CHEBI:456215"/>
        <dbReference type="EC" id="6.1.1.17"/>
    </reaction>
</comment>
<evidence type="ECO:0000256" key="1">
    <source>
        <dbReference type="ARBA" id="ARBA00007894"/>
    </source>
</evidence>
<evidence type="ECO:0000256" key="5">
    <source>
        <dbReference type="ARBA" id="ARBA00022917"/>
    </source>
</evidence>
<dbReference type="InterPro" id="IPR000924">
    <property type="entry name" value="Glu/Gln-tRNA-synth"/>
</dbReference>
<evidence type="ECO:0000256" key="7">
    <source>
        <dbReference type="HAMAP-Rule" id="MF_00022"/>
    </source>
</evidence>
<dbReference type="Pfam" id="PF00749">
    <property type="entry name" value="tRNA-synt_1c"/>
    <property type="match status" value="1"/>
</dbReference>
<comment type="subunit">
    <text evidence="7">Monomer.</text>
</comment>
<dbReference type="GO" id="GO:0004818">
    <property type="term" value="F:glutamate-tRNA ligase activity"/>
    <property type="evidence" value="ECO:0007669"/>
    <property type="project" value="UniProtKB-UniRule"/>
</dbReference>
<dbReference type="InterPro" id="IPR020058">
    <property type="entry name" value="Glu/Gln-tRNA-synth_Ib_cat-dom"/>
</dbReference>
<evidence type="ECO:0000313" key="11">
    <source>
        <dbReference type="Proteomes" id="UP000547674"/>
    </source>
</evidence>
<dbReference type="InterPro" id="IPR033910">
    <property type="entry name" value="GluRS_core"/>
</dbReference>
<comment type="caution">
    <text evidence="10">The sequence shown here is derived from an EMBL/GenBank/DDBJ whole genome shotgun (WGS) entry which is preliminary data.</text>
</comment>
<dbReference type="EMBL" id="JABDJR010000094">
    <property type="protein sequence ID" value="NNF05635.1"/>
    <property type="molecule type" value="Genomic_DNA"/>
</dbReference>
<keyword evidence="7" id="KW-0963">Cytoplasm</keyword>
<dbReference type="CDD" id="cd00808">
    <property type="entry name" value="GluRS_core"/>
    <property type="match status" value="1"/>
</dbReference>
<keyword evidence="3 7" id="KW-0547">Nucleotide-binding</keyword>
<evidence type="ECO:0000256" key="3">
    <source>
        <dbReference type="ARBA" id="ARBA00022741"/>
    </source>
</evidence>
<dbReference type="SUPFAM" id="SSF48163">
    <property type="entry name" value="An anticodon-binding domain of class I aminoacyl-tRNA synthetases"/>
    <property type="match status" value="1"/>
</dbReference>
<dbReference type="GO" id="GO:0000049">
    <property type="term" value="F:tRNA binding"/>
    <property type="evidence" value="ECO:0007669"/>
    <property type="project" value="InterPro"/>
</dbReference>
<dbReference type="FunFam" id="3.40.50.620:FF:000045">
    <property type="entry name" value="Glutamate--tRNA ligase, mitochondrial"/>
    <property type="match status" value="1"/>
</dbReference>
<evidence type="ECO:0000259" key="8">
    <source>
        <dbReference type="Pfam" id="PF00749"/>
    </source>
</evidence>
<dbReference type="AlphaFoldDB" id="A0A7Y2E6L6"/>
<dbReference type="PRINTS" id="PR00987">
    <property type="entry name" value="TRNASYNTHGLU"/>
</dbReference>
<name>A0A7Y2E6L6_UNCEI</name>
<dbReference type="GO" id="GO:0005829">
    <property type="term" value="C:cytosol"/>
    <property type="evidence" value="ECO:0007669"/>
    <property type="project" value="TreeGrafter"/>
</dbReference>
<evidence type="ECO:0000256" key="4">
    <source>
        <dbReference type="ARBA" id="ARBA00022840"/>
    </source>
</evidence>
<dbReference type="EC" id="6.1.1.17" evidence="7"/>
<dbReference type="InterPro" id="IPR020751">
    <property type="entry name" value="aa-tRNA-synth_I_codon-bd_sub2"/>
</dbReference>
<organism evidence="10 11">
    <name type="scientific">Eiseniibacteriota bacterium</name>
    <dbReference type="NCBI Taxonomy" id="2212470"/>
    <lineage>
        <taxon>Bacteria</taxon>
        <taxon>Candidatus Eiseniibacteriota</taxon>
    </lineage>
</organism>
<evidence type="ECO:0000259" key="9">
    <source>
        <dbReference type="Pfam" id="PF19269"/>
    </source>
</evidence>
<accession>A0A7Y2E6L6</accession>
<dbReference type="Proteomes" id="UP000547674">
    <property type="component" value="Unassembled WGS sequence"/>
</dbReference>
<feature type="binding site" evidence="7">
    <location>
        <position position="254"/>
    </location>
    <ligand>
        <name>ATP</name>
        <dbReference type="ChEBI" id="CHEBI:30616"/>
    </ligand>
</feature>
<dbReference type="Pfam" id="PF19269">
    <property type="entry name" value="Anticodon_2"/>
    <property type="match status" value="1"/>
</dbReference>
<dbReference type="PROSITE" id="PS00178">
    <property type="entry name" value="AA_TRNA_LIGASE_I"/>
    <property type="match status" value="1"/>
</dbReference>
<dbReference type="SUPFAM" id="SSF52374">
    <property type="entry name" value="Nucleotidylyl transferase"/>
    <property type="match status" value="1"/>
</dbReference>
<dbReference type="InterPro" id="IPR014729">
    <property type="entry name" value="Rossmann-like_a/b/a_fold"/>
</dbReference>
<comment type="function">
    <text evidence="7">Catalyzes the attachment of glutamate to tRNA(Glu) in a two-step reaction: glutamate is first activated by ATP to form Glu-AMP and then transferred to the acceptor end of tRNA(Glu).</text>
</comment>
<dbReference type="GO" id="GO:0008270">
    <property type="term" value="F:zinc ion binding"/>
    <property type="evidence" value="ECO:0007669"/>
    <property type="project" value="InterPro"/>
</dbReference>